<accession>A0A4Q9B7S1</accession>
<keyword evidence="4 6" id="KW-1133">Transmembrane helix</keyword>
<sequence length="357" mass="39086">MTGPLRVWSLPWALLYLRHEVLALPGRTLALLFVLFLLLFPLFSQDPYWLRVLTLTAIFALYAASWDLLSGYTGQVSLGHAFFFGLSGYTSAILGRETGLSPALTIPLGALLATLAGVLVGLPSLRVRGPYLSLVTLAFPIIATGLIFLFPRFTGGELGLSGLPRLGQSRLEEYYLVVVIFLISLLILWKLAGSRIGLLFHAVREDEAAVRMVGVNTVRLKLLAFAVSALFAGIAGGLYAHYLRVAGPDSLSLFNSIQPVIWSVFGGIATIYGPVAGTFLLFPILEILRVTEELRMLAFALLILLVMRFLPQGVVRGVLDRLEEVCPRCKVRNAFTRRHCRACGVELHLPAAKEVKP</sequence>
<evidence type="ECO:0000256" key="5">
    <source>
        <dbReference type="ARBA" id="ARBA00023136"/>
    </source>
</evidence>
<dbReference type="OrthoDB" id="9789927at2"/>
<keyword evidence="8" id="KW-1185">Reference proteome</keyword>
<proteinExistence type="predicted"/>
<dbReference type="EMBL" id="SIJL01000001">
    <property type="protein sequence ID" value="TBH21872.1"/>
    <property type="molecule type" value="Genomic_DNA"/>
</dbReference>
<gene>
    <name evidence="7" type="ORF">ETP66_01130</name>
</gene>
<evidence type="ECO:0000256" key="4">
    <source>
        <dbReference type="ARBA" id="ARBA00022989"/>
    </source>
</evidence>
<evidence type="ECO:0000256" key="2">
    <source>
        <dbReference type="ARBA" id="ARBA00022475"/>
    </source>
</evidence>
<dbReference type="GO" id="GO:0015658">
    <property type="term" value="F:branched-chain amino acid transmembrane transporter activity"/>
    <property type="evidence" value="ECO:0007669"/>
    <property type="project" value="InterPro"/>
</dbReference>
<reference evidence="7 8" key="1">
    <citation type="submission" date="2019-02" db="EMBL/GenBank/DDBJ databases">
        <title>Thermus sp. a novel from hot spring.</title>
        <authorList>
            <person name="Zhao Z."/>
        </authorList>
    </citation>
    <scope>NUCLEOTIDE SEQUENCE [LARGE SCALE GENOMIC DNA]</scope>
    <source>
        <strain evidence="7 8">CFH 72773T</strain>
    </source>
</reference>
<evidence type="ECO:0000313" key="8">
    <source>
        <dbReference type="Proteomes" id="UP000292858"/>
    </source>
</evidence>
<dbReference type="PANTHER" id="PTHR30482:SF20">
    <property type="entry name" value="HIGH-AFFINITY BRANCHED-CHAIN AMINO ACID TRANSPORT SYSTEM PERMEASE PROTEIN LIVM"/>
    <property type="match status" value="1"/>
</dbReference>
<name>A0A4Q9B7S1_9DEIN</name>
<dbReference type="RefSeq" id="WP_130839798.1">
    <property type="nucleotide sequence ID" value="NZ_SIJL01000001.1"/>
</dbReference>
<dbReference type="InterPro" id="IPR043428">
    <property type="entry name" value="LivM-like"/>
</dbReference>
<dbReference type="InterPro" id="IPR001851">
    <property type="entry name" value="ABC_transp_permease"/>
</dbReference>
<feature type="transmembrane region" description="Helical" evidence="6">
    <location>
        <begin position="220"/>
        <end position="240"/>
    </location>
</feature>
<evidence type="ECO:0000313" key="7">
    <source>
        <dbReference type="EMBL" id="TBH21872.1"/>
    </source>
</evidence>
<dbReference type="Pfam" id="PF02653">
    <property type="entry name" value="BPD_transp_2"/>
    <property type="match status" value="1"/>
</dbReference>
<feature type="transmembrane region" description="Helical" evidence="6">
    <location>
        <begin position="100"/>
        <end position="122"/>
    </location>
</feature>
<keyword evidence="5 6" id="KW-0472">Membrane</keyword>
<evidence type="ECO:0000256" key="6">
    <source>
        <dbReference type="SAM" id="Phobius"/>
    </source>
</evidence>
<evidence type="ECO:0000256" key="3">
    <source>
        <dbReference type="ARBA" id="ARBA00022692"/>
    </source>
</evidence>
<feature type="transmembrane region" description="Helical" evidence="6">
    <location>
        <begin position="174"/>
        <end position="192"/>
    </location>
</feature>
<feature type="transmembrane region" description="Helical" evidence="6">
    <location>
        <begin position="294"/>
        <end position="311"/>
    </location>
</feature>
<organism evidence="7 8">
    <name type="scientific">Thermus thermamylovorans</name>
    <dbReference type="NCBI Taxonomy" id="2509362"/>
    <lineage>
        <taxon>Bacteria</taxon>
        <taxon>Thermotogati</taxon>
        <taxon>Deinococcota</taxon>
        <taxon>Deinococci</taxon>
        <taxon>Thermales</taxon>
        <taxon>Thermaceae</taxon>
        <taxon>Thermus</taxon>
    </lineage>
</organism>
<feature type="transmembrane region" description="Helical" evidence="6">
    <location>
        <begin position="134"/>
        <end position="154"/>
    </location>
</feature>
<protein>
    <submittedName>
        <fullName evidence="7">Branched-chain amino acid ABC transporter permease</fullName>
    </submittedName>
</protein>
<feature type="transmembrane region" description="Helical" evidence="6">
    <location>
        <begin position="48"/>
        <end position="69"/>
    </location>
</feature>
<keyword evidence="3 6" id="KW-0812">Transmembrane</keyword>
<feature type="transmembrane region" description="Helical" evidence="6">
    <location>
        <begin position="260"/>
        <end position="282"/>
    </location>
</feature>
<feature type="transmembrane region" description="Helical" evidence="6">
    <location>
        <begin position="21"/>
        <end position="42"/>
    </location>
</feature>
<dbReference type="CDD" id="cd06581">
    <property type="entry name" value="TM_PBP1_LivM_like"/>
    <property type="match status" value="1"/>
</dbReference>
<comment type="subcellular location">
    <subcellularLocation>
        <location evidence="1">Cell membrane</location>
        <topology evidence="1">Multi-pass membrane protein</topology>
    </subcellularLocation>
</comment>
<feature type="transmembrane region" description="Helical" evidence="6">
    <location>
        <begin position="76"/>
        <end position="94"/>
    </location>
</feature>
<dbReference type="GO" id="GO:0005886">
    <property type="term" value="C:plasma membrane"/>
    <property type="evidence" value="ECO:0007669"/>
    <property type="project" value="UniProtKB-SubCell"/>
</dbReference>
<dbReference type="PANTHER" id="PTHR30482">
    <property type="entry name" value="HIGH-AFFINITY BRANCHED-CHAIN AMINO ACID TRANSPORT SYSTEM PERMEASE"/>
    <property type="match status" value="1"/>
</dbReference>
<dbReference type="Proteomes" id="UP000292858">
    <property type="component" value="Unassembled WGS sequence"/>
</dbReference>
<evidence type="ECO:0000256" key="1">
    <source>
        <dbReference type="ARBA" id="ARBA00004651"/>
    </source>
</evidence>
<comment type="caution">
    <text evidence="7">The sequence shown here is derived from an EMBL/GenBank/DDBJ whole genome shotgun (WGS) entry which is preliminary data.</text>
</comment>
<keyword evidence="2" id="KW-1003">Cell membrane</keyword>
<dbReference type="AlphaFoldDB" id="A0A4Q9B7S1"/>